<dbReference type="AlphaFoldDB" id="A0AAV4GQS3"/>
<dbReference type="Proteomes" id="UP000762676">
    <property type="component" value="Unassembled WGS sequence"/>
</dbReference>
<name>A0AAV4GQS3_9GAST</name>
<gene>
    <name evidence="1" type="ORF">ElyMa_006095500</name>
</gene>
<dbReference type="EMBL" id="BMAT01012218">
    <property type="protein sequence ID" value="GFR88227.1"/>
    <property type="molecule type" value="Genomic_DNA"/>
</dbReference>
<evidence type="ECO:0000313" key="2">
    <source>
        <dbReference type="Proteomes" id="UP000762676"/>
    </source>
</evidence>
<accession>A0AAV4GQS3</accession>
<keyword evidence="2" id="KW-1185">Reference proteome</keyword>
<reference evidence="1 2" key="1">
    <citation type="journal article" date="2021" name="Elife">
        <title>Chloroplast acquisition without the gene transfer in kleptoplastic sea slugs, Plakobranchus ocellatus.</title>
        <authorList>
            <person name="Maeda T."/>
            <person name="Takahashi S."/>
            <person name="Yoshida T."/>
            <person name="Shimamura S."/>
            <person name="Takaki Y."/>
            <person name="Nagai Y."/>
            <person name="Toyoda A."/>
            <person name="Suzuki Y."/>
            <person name="Arimoto A."/>
            <person name="Ishii H."/>
            <person name="Satoh N."/>
            <person name="Nishiyama T."/>
            <person name="Hasebe M."/>
            <person name="Maruyama T."/>
            <person name="Minagawa J."/>
            <person name="Obokata J."/>
            <person name="Shigenobu S."/>
        </authorList>
    </citation>
    <scope>NUCLEOTIDE SEQUENCE [LARGE SCALE GENOMIC DNA]</scope>
</reference>
<comment type="caution">
    <text evidence="1">The sequence shown here is derived from an EMBL/GenBank/DDBJ whole genome shotgun (WGS) entry which is preliminary data.</text>
</comment>
<evidence type="ECO:0000313" key="1">
    <source>
        <dbReference type="EMBL" id="GFR88227.1"/>
    </source>
</evidence>
<proteinExistence type="predicted"/>
<organism evidence="1 2">
    <name type="scientific">Elysia marginata</name>
    <dbReference type="NCBI Taxonomy" id="1093978"/>
    <lineage>
        <taxon>Eukaryota</taxon>
        <taxon>Metazoa</taxon>
        <taxon>Spiralia</taxon>
        <taxon>Lophotrochozoa</taxon>
        <taxon>Mollusca</taxon>
        <taxon>Gastropoda</taxon>
        <taxon>Heterobranchia</taxon>
        <taxon>Euthyneura</taxon>
        <taxon>Panpulmonata</taxon>
        <taxon>Sacoglossa</taxon>
        <taxon>Placobranchoidea</taxon>
        <taxon>Plakobranchidae</taxon>
        <taxon>Elysia</taxon>
    </lineage>
</organism>
<protein>
    <submittedName>
        <fullName evidence="1">Uncharacterized protein</fullName>
    </submittedName>
</protein>
<sequence>MIEAQRDIQSSIFWPSDSTMILAMSFVQAQSASSSGSEQCDIPTGGISDFVIIQFKATFKSIHWRKHIPLPDFWVNREIAVNPFSARTTTTADVLV</sequence>